<dbReference type="Pfam" id="PF13439">
    <property type="entry name" value="Glyco_transf_4"/>
    <property type="match status" value="1"/>
</dbReference>
<name>A0A1H9N6M9_9SPHI</name>
<dbReference type="GO" id="GO:0016757">
    <property type="term" value="F:glycosyltransferase activity"/>
    <property type="evidence" value="ECO:0007669"/>
    <property type="project" value="UniProtKB-ARBA"/>
</dbReference>
<evidence type="ECO:0000313" key="2">
    <source>
        <dbReference type="EMBL" id="SER31427.1"/>
    </source>
</evidence>
<dbReference type="EMBL" id="FOGG01000007">
    <property type="protein sequence ID" value="SER31427.1"/>
    <property type="molecule type" value="Genomic_DNA"/>
</dbReference>
<evidence type="ECO:0000313" key="3">
    <source>
        <dbReference type="Proteomes" id="UP000199572"/>
    </source>
</evidence>
<organism evidence="2 3">
    <name type="scientific">Pedobacter rhizosphaerae</name>
    <dbReference type="NCBI Taxonomy" id="390241"/>
    <lineage>
        <taxon>Bacteria</taxon>
        <taxon>Pseudomonadati</taxon>
        <taxon>Bacteroidota</taxon>
        <taxon>Sphingobacteriia</taxon>
        <taxon>Sphingobacteriales</taxon>
        <taxon>Sphingobacteriaceae</taxon>
        <taxon>Pedobacter</taxon>
    </lineage>
</organism>
<dbReference type="InterPro" id="IPR028098">
    <property type="entry name" value="Glyco_trans_4-like_N"/>
</dbReference>
<dbReference type="STRING" id="390241.SAMN04488023_10766"/>
<gene>
    <name evidence="2" type="ORF">SAMN04488023_10766</name>
</gene>
<protein>
    <recommendedName>
        <fullName evidence="1">Glycosyltransferase subfamily 4-like N-terminal domain-containing protein</fullName>
    </recommendedName>
</protein>
<keyword evidence="3" id="KW-1185">Reference proteome</keyword>
<sequence>MHRVRLSLPYYEENGWLPTVVCVDHRYYEMVDDPLMLESIPKHIKIHLVKAFPKKWTSKVGLGSLALRSYFFYKRYVDQLLKKEHFDLIFFSTTEFPLCALGSHWKRKFNIPYIIDMQDPWHTEYYQNKPKAERPPKYWFSYRLNKYLEPIAMAAVSGIISVSDEYIKVLVHRYPEVKKIPVAVITFPAAVKDLEIAEANKKTLATPLLTDNSINLVYVGRGGHDLKQAAMLLFNAFSSRLAERPDLFSSIKFYFIGTSYAPKGTGLSTIKPIADTIGISEYVHEQTDRIPYFETLSYLNNADGLIILGSDDPGYTASKIYPYILSKKPLLAIFNLKSSAATIIRDCNAGSLANISDNNQSEAVVSDFLDSIVQQSNISSQTNWENFSAYSAKSLTQEQCVLFNQAVS</sequence>
<feature type="domain" description="Glycosyltransferase subfamily 4-like N-terminal" evidence="1">
    <location>
        <begin position="64"/>
        <end position="185"/>
    </location>
</feature>
<dbReference type="Proteomes" id="UP000199572">
    <property type="component" value="Unassembled WGS sequence"/>
</dbReference>
<proteinExistence type="predicted"/>
<reference evidence="2 3" key="1">
    <citation type="submission" date="2016-10" db="EMBL/GenBank/DDBJ databases">
        <authorList>
            <person name="de Groot N.N."/>
        </authorList>
    </citation>
    <scope>NUCLEOTIDE SEQUENCE [LARGE SCALE GENOMIC DNA]</scope>
    <source>
        <strain evidence="2 3">DSM 18610</strain>
    </source>
</reference>
<dbReference type="AlphaFoldDB" id="A0A1H9N6M9"/>
<dbReference type="Gene3D" id="3.40.50.2000">
    <property type="entry name" value="Glycogen Phosphorylase B"/>
    <property type="match status" value="1"/>
</dbReference>
<evidence type="ECO:0000259" key="1">
    <source>
        <dbReference type="Pfam" id="PF13439"/>
    </source>
</evidence>
<accession>A0A1H9N6M9</accession>
<dbReference type="SUPFAM" id="SSF53756">
    <property type="entry name" value="UDP-Glycosyltransferase/glycogen phosphorylase"/>
    <property type="match status" value="1"/>
</dbReference>